<dbReference type="eggNOG" id="ENOG503304T">
    <property type="taxonomic scope" value="Bacteria"/>
</dbReference>
<feature type="transmembrane region" description="Helical" evidence="2">
    <location>
        <begin position="63"/>
        <end position="84"/>
    </location>
</feature>
<dbReference type="EMBL" id="CCSD01000091">
    <property type="protein sequence ID" value="CDZ90914.1"/>
    <property type="molecule type" value="Genomic_DNA"/>
</dbReference>
<dbReference type="AlphaFoldDB" id="A0A098BQC2"/>
<feature type="compositionally biased region" description="Low complexity" evidence="1">
    <location>
        <begin position="1"/>
        <end position="11"/>
    </location>
</feature>
<gene>
    <name evidence="3" type="ORF">RHRU231_770035</name>
</gene>
<keyword evidence="2" id="KW-1133">Transmembrane helix</keyword>
<feature type="transmembrane region" description="Helical" evidence="2">
    <location>
        <begin position="104"/>
        <end position="124"/>
    </location>
</feature>
<reference evidence="3 4" key="1">
    <citation type="journal article" date="2014" name="Genome Announc.">
        <title>Draft Genome Sequence of Propane- and Butane-Oxidizing Actinobacterium Rhodococcus ruber IEGM 231.</title>
        <authorList>
            <person name="Ivshina I.B."/>
            <person name="Kuyukina M.S."/>
            <person name="Krivoruchko A.V."/>
            <person name="Barbe V."/>
            <person name="Fischer C."/>
        </authorList>
    </citation>
    <scope>NUCLEOTIDE SEQUENCE [LARGE SCALE GENOMIC DNA]</scope>
</reference>
<feature type="region of interest" description="Disordered" evidence="1">
    <location>
        <begin position="215"/>
        <end position="236"/>
    </location>
</feature>
<evidence type="ECO:0000313" key="4">
    <source>
        <dbReference type="Proteomes" id="UP000042997"/>
    </source>
</evidence>
<name>A0A098BQC2_9NOCA</name>
<proteinExistence type="predicted"/>
<protein>
    <submittedName>
        <fullName evidence="3">Uncharacterized protein</fullName>
    </submittedName>
</protein>
<evidence type="ECO:0000256" key="2">
    <source>
        <dbReference type="SAM" id="Phobius"/>
    </source>
</evidence>
<sequence length="236" mass="25848">MSDATLTTLRVRQQRRTGDSDAVSGVRIRSLKRRHTRTRKGNYVMAGNETAQRSGLPPWAKKALWSVAAVLTLVAAYFALAAFVPRWWAQRVAGLADAGFARGTAWGLLFGFVCTFVPLALFAAVWRIRTWRRHRVLQVVFVVAAVIVAIPNLMTSSIVLGSGNAAHAGERILDVDAPGFRGATLVGAVLGAVMFLVFAALSFMYRKRGRDLERERAQQESELRSDRPGRVAGAPD</sequence>
<dbReference type="Proteomes" id="UP000042997">
    <property type="component" value="Unassembled WGS sequence"/>
</dbReference>
<accession>A0A098BQC2</accession>
<feature type="region of interest" description="Disordered" evidence="1">
    <location>
        <begin position="1"/>
        <end position="21"/>
    </location>
</feature>
<organism evidence="3 4">
    <name type="scientific">Rhodococcus ruber</name>
    <dbReference type="NCBI Taxonomy" id="1830"/>
    <lineage>
        <taxon>Bacteria</taxon>
        <taxon>Bacillati</taxon>
        <taxon>Actinomycetota</taxon>
        <taxon>Actinomycetes</taxon>
        <taxon>Mycobacteriales</taxon>
        <taxon>Nocardiaceae</taxon>
        <taxon>Rhodococcus</taxon>
    </lineage>
</organism>
<feature type="transmembrane region" description="Helical" evidence="2">
    <location>
        <begin position="180"/>
        <end position="205"/>
    </location>
</feature>
<feature type="compositionally biased region" description="Basic and acidic residues" evidence="1">
    <location>
        <begin position="215"/>
        <end position="229"/>
    </location>
</feature>
<keyword evidence="2" id="KW-0472">Membrane</keyword>
<evidence type="ECO:0000256" key="1">
    <source>
        <dbReference type="SAM" id="MobiDB-lite"/>
    </source>
</evidence>
<keyword evidence="2" id="KW-0812">Transmembrane</keyword>
<evidence type="ECO:0000313" key="3">
    <source>
        <dbReference type="EMBL" id="CDZ90914.1"/>
    </source>
</evidence>
<feature type="transmembrane region" description="Helical" evidence="2">
    <location>
        <begin position="136"/>
        <end position="160"/>
    </location>
</feature>